<proteinExistence type="predicted"/>
<dbReference type="EMBL" id="KN824303">
    <property type="protein sequence ID" value="KIM26830.1"/>
    <property type="molecule type" value="Genomic_DNA"/>
</dbReference>
<gene>
    <name evidence="2" type="ORF">M408DRAFT_25097</name>
</gene>
<dbReference type="Proteomes" id="UP000054097">
    <property type="component" value="Unassembled WGS sequence"/>
</dbReference>
<name>A0A0C3AQH6_SERVB</name>
<dbReference type="HOGENOM" id="CLU_2575342_0_0_1"/>
<protein>
    <submittedName>
        <fullName evidence="2">Uncharacterized protein</fullName>
    </submittedName>
</protein>
<evidence type="ECO:0000313" key="3">
    <source>
        <dbReference type="Proteomes" id="UP000054097"/>
    </source>
</evidence>
<sequence>MWLPPTFDARLGHTNDRGQAHNTTNPAYAIFGITEEQTRSERIGVCVEAPSLLPSNPDGSIVGKDTTSISTKPNLADITKR</sequence>
<keyword evidence="3" id="KW-1185">Reference proteome</keyword>
<feature type="region of interest" description="Disordered" evidence="1">
    <location>
        <begin position="55"/>
        <end position="81"/>
    </location>
</feature>
<feature type="region of interest" description="Disordered" evidence="1">
    <location>
        <begin position="1"/>
        <end position="23"/>
    </location>
</feature>
<reference evidence="3" key="2">
    <citation type="submission" date="2015-01" db="EMBL/GenBank/DDBJ databases">
        <title>Evolutionary Origins and Diversification of the Mycorrhizal Mutualists.</title>
        <authorList>
            <consortium name="DOE Joint Genome Institute"/>
            <consortium name="Mycorrhizal Genomics Consortium"/>
            <person name="Kohler A."/>
            <person name="Kuo A."/>
            <person name="Nagy L.G."/>
            <person name="Floudas D."/>
            <person name="Copeland A."/>
            <person name="Barry K.W."/>
            <person name="Cichocki N."/>
            <person name="Veneault-Fourrey C."/>
            <person name="LaButti K."/>
            <person name="Lindquist E.A."/>
            <person name="Lipzen A."/>
            <person name="Lundell T."/>
            <person name="Morin E."/>
            <person name="Murat C."/>
            <person name="Riley R."/>
            <person name="Ohm R."/>
            <person name="Sun H."/>
            <person name="Tunlid A."/>
            <person name="Henrissat B."/>
            <person name="Grigoriev I.V."/>
            <person name="Hibbett D.S."/>
            <person name="Martin F."/>
        </authorList>
    </citation>
    <scope>NUCLEOTIDE SEQUENCE [LARGE SCALE GENOMIC DNA]</scope>
    <source>
        <strain evidence="3">MAFF 305830</strain>
    </source>
</reference>
<organism evidence="2 3">
    <name type="scientific">Serendipita vermifera MAFF 305830</name>
    <dbReference type="NCBI Taxonomy" id="933852"/>
    <lineage>
        <taxon>Eukaryota</taxon>
        <taxon>Fungi</taxon>
        <taxon>Dikarya</taxon>
        <taxon>Basidiomycota</taxon>
        <taxon>Agaricomycotina</taxon>
        <taxon>Agaricomycetes</taxon>
        <taxon>Sebacinales</taxon>
        <taxon>Serendipitaceae</taxon>
        <taxon>Serendipita</taxon>
    </lineage>
</organism>
<evidence type="ECO:0000256" key="1">
    <source>
        <dbReference type="SAM" id="MobiDB-lite"/>
    </source>
</evidence>
<accession>A0A0C3AQH6</accession>
<reference evidence="2 3" key="1">
    <citation type="submission" date="2014-04" db="EMBL/GenBank/DDBJ databases">
        <authorList>
            <consortium name="DOE Joint Genome Institute"/>
            <person name="Kuo A."/>
            <person name="Zuccaro A."/>
            <person name="Kohler A."/>
            <person name="Nagy L.G."/>
            <person name="Floudas D."/>
            <person name="Copeland A."/>
            <person name="Barry K.W."/>
            <person name="Cichocki N."/>
            <person name="Veneault-Fourrey C."/>
            <person name="LaButti K."/>
            <person name="Lindquist E.A."/>
            <person name="Lipzen A."/>
            <person name="Lundell T."/>
            <person name="Morin E."/>
            <person name="Murat C."/>
            <person name="Sun H."/>
            <person name="Tunlid A."/>
            <person name="Henrissat B."/>
            <person name="Grigoriev I.V."/>
            <person name="Hibbett D.S."/>
            <person name="Martin F."/>
            <person name="Nordberg H.P."/>
            <person name="Cantor M.N."/>
            <person name="Hua S.X."/>
        </authorList>
    </citation>
    <scope>NUCLEOTIDE SEQUENCE [LARGE SCALE GENOMIC DNA]</scope>
    <source>
        <strain evidence="2 3">MAFF 305830</strain>
    </source>
</reference>
<dbReference type="AlphaFoldDB" id="A0A0C3AQH6"/>
<feature type="compositionally biased region" description="Basic and acidic residues" evidence="1">
    <location>
        <begin position="10"/>
        <end position="19"/>
    </location>
</feature>
<evidence type="ECO:0000313" key="2">
    <source>
        <dbReference type="EMBL" id="KIM26830.1"/>
    </source>
</evidence>